<feature type="domain" description="HTH gntR-type" evidence="5">
    <location>
        <begin position="34"/>
        <end position="101"/>
    </location>
</feature>
<evidence type="ECO:0000256" key="1">
    <source>
        <dbReference type="ARBA" id="ARBA00023015"/>
    </source>
</evidence>
<dbReference type="SUPFAM" id="SSF46785">
    <property type="entry name" value="Winged helix' DNA-binding domain"/>
    <property type="match status" value="1"/>
</dbReference>
<protein>
    <submittedName>
        <fullName evidence="6">GntR family transcriptional regulator</fullName>
    </submittedName>
</protein>
<dbReference type="SMART" id="SM00895">
    <property type="entry name" value="FCD"/>
    <property type="match status" value="1"/>
</dbReference>
<evidence type="ECO:0000313" key="6">
    <source>
        <dbReference type="EMBL" id="NEN05094.1"/>
    </source>
</evidence>
<dbReference type="Proteomes" id="UP000474967">
    <property type="component" value="Unassembled WGS sequence"/>
</dbReference>
<dbReference type="InterPro" id="IPR008920">
    <property type="entry name" value="TF_FadR/GntR_C"/>
</dbReference>
<keyword evidence="1" id="KW-0805">Transcription regulation</keyword>
<dbReference type="Pfam" id="PF07729">
    <property type="entry name" value="FCD"/>
    <property type="match status" value="1"/>
</dbReference>
<comment type="caution">
    <text evidence="6">The sequence shown here is derived from an EMBL/GenBank/DDBJ whole genome shotgun (WGS) entry which is preliminary data.</text>
</comment>
<dbReference type="Gene3D" id="1.10.10.10">
    <property type="entry name" value="Winged helix-like DNA-binding domain superfamily/Winged helix DNA-binding domain"/>
    <property type="match status" value="1"/>
</dbReference>
<name>A0A6L9XVN4_9MICO</name>
<dbReference type="CDD" id="cd07377">
    <property type="entry name" value="WHTH_GntR"/>
    <property type="match status" value="1"/>
</dbReference>
<keyword evidence="2" id="KW-0238">DNA-binding</keyword>
<dbReference type="EMBL" id="JAAGWY010000001">
    <property type="protein sequence ID" value="NEN05094.1"/>
    <property type="molecule type" value="Genomic_DNA"/>
</dbReference>
<evidence type="ECO:0000259" key="5">
    <source>
        <dbReference type="PROSITE" id="PS50949"/>
    </source>
</evidence>
<evidence type="ECO:0000256" key="4">
    <source>
        <dbReference type="SAM" id="MobiDB-lite"/>
    </source>
</evidence>
<keyword evidence="3" id="KW-0804">Transcription</keyword>
<dbReference type="InterPro" id="IPR036388">
    <property type="entry name" value="WH-like_DNA-bd_sf"/>
</dbReference>
<keyword evidence="7" id="KW-1185">Reference proteome</keyword>
<reference evidence="6 7" key="1">
    <citation type="journal article" date="2014" name="J. Microbiol.">
        <title>Diaminobutyricibacter tongyongensis gen. nov., sp. nov. and Homoserinibacter gongjuensis gen. nov., sp. nov. belong to the family Microbacteriaceae.</title>
        <authorList>
            <person name="Kim S.J."/>
            <person name="Ahn J.H."/>
            <person name="Weon H.Y."/>
            <person name="Hamada M."/>
            <person name="Suzuki K."/>
            <person name="Kwon S.W."/>
        </authorList>
    </citation>
    <scope>NUCLEOTIDE SEQUENCE [LARGE SCALE GENOMIC DNA]</scope>
    <source>
        <strain evidence="6 7">NBRC 108724</strain>
    </source>
</reference>
<organism evidence="6 7">
    <name type="scientific">Leifsonia tongyongensis</name>
    <dbReference type="NCBI Taxonomy" id="1268043"/>
    <lineage>
        <taxon>Bacteria</taxon>
        <taxon>Bacillati</taxon>
        <taxon>Actinomycetota</taxon>
        <taxon>Actinomycetes</taxon>
        <taxon>Micrococcales</taxon>
        <taxon>Microbacteriaceae</taxon>
        <taxon>Leifsonia</taxon>
    </lineage>
</organism>
<proteinExistence type="predicted"/>
<dbReference type="PROSITE" id="PS50949">
    <property type="entry name" value="HTH_GNTR"/>
    <property type="match status" value="1"/>
</dbReference>
<dbReference type="InterPro" id="IPR011711">
    <property type="entry name" value="GntR_C"/>
</dbReference>
<dbReference type="GO" id="GO:0003677">
    <property type="term" value="F:DNA binding"/>
    <property type="evidence" value="ECO:0007669"/>
    <property type="project" value="UniProtKB-KW"/>
</dbReference>
<feature type="region of interest" description="Disordered" evidence="4">
    <location>
        <begin position="1"/>
        <end position="30"/>
    </location>
</feature>
<dbReference type="RefSeq" id="WP_163288203.1">
    <property type="nucleotide sequence ID" value="NZ_JAAGWY010000001.1"/>
</dbReference>
<feature type="compositionally biased region" description="Basic and acidic residues" evidence="4">
    <location>
        <begin position="16"/>
        <end position="25"/>
    </location>
</feature>
<dbReference type="SMART" id="SM00345">
    <property type="entry name" value="HTH_GNTR"/>
    <property type="match status" value="1"/>
</dbReference>
<dbReference type="Pfam" id="PF00392">
    <property type="entry name" value="GntR"/>
    <property type="match status" value="1"/>
</dbReference>
<dbReference type="Gene3D" id="1.20.120.530">
    <property type="entry name" value="GntR ligand-binding domain-like"/>
    <property type="match status" value="1"/>
</dbReference>
<evidence type="ECO:0000256" key="2">
    <source>
        <dbReference type="ARBA" id="ARBA00023125"/>
    </source>
</evidence>
<dbReference type="PANTHER" id="PTHR43537:SF45">
    <property type="entry name" value="GNTR FAMILY REGULATORY PROTEIN"/>
    <property type="match status" value="1"/>
</dbReference>
<evidence type="ECO:0000313" key="7">
    <source>
        <dbReference type="Proteomes" id="UP000474967"/>
    </source>
</evidence>
<dbReference type="AlphaFoldDB" id="A0A6L9XVN4"/>
<dbReference type="PANTHER" id="PTHR43537">
    <property type="entry name" value="TRANSCRIPTIONAL REGULATOR, GNTR FAMILY"/>
    <property type="match status" value="1"/>
</dbReference>
<evidence type="ECO:0000256" key="3">
    <source>
        <dbReference type="ARBA" id="ARBA00023163"/>
    </source>
</evidence>
<accession>A0A6L9XVN4</accession>
<dbReference type="InterPro" id="IPR000524">
    <property type="entry name" value="Tscrpt_reg_HTH_GntR"/>
</dbReference>
<dbReference type="GO" id="GO:0003700">
    <property type="term" value="F:DNA-binding transcription factor activity"/>
    <property type="evidence" value="ECO:0007669"/>
    <property type="project" value="InterPro"/>
</dbReference>
<dbReference type="SUPFAM" id="SSF48008">
    <property type="entry name" value="GntR ligand-binding domain-like"/>
    <property type="match status" value="1"/>
</dbReference>
<gene>
    <name evidence="6" type="ORF">G3T36_04335</name>
</gene>
<sequence>MTTADFASYGLNGSRGPKEGVEPVHRPRPTVQPHRISDWVYDQLCDAIRTVELAPGAPLSEPSLATHLNVSRAPIREALTRLADQRLITVVPQVGTRVAPILMPEVEEACFIRSALECGAFHTVITTPGLDTRPLRHALERNIAAAEEHDAEAFFESDEELHQTIFALAGVPHVWDVLRGIKLHLDRLRRLHLPDAVGNPALVAEHTAIVEAVEARDEKAGLDVIRRHANRILADSGSLRTRYPDYFEG</sequence>
<dbReference type="InterPro" id="IPR036390">
    <property type="entry name" value="WH_DNA-bd_sf"/>
</dbReference>